<evidence type="ECO:0000259" key="6">
    <source>
        <dbReference type="Pfam" id="PF09364"/>
    </source>
</evidence>
<dbReference type="RefSeq" id="XP_013326054.1">
    <property type="nucleotide sequence ID" value="XM_013470600.1"/>
</dbReference>
<dbReference type="AlphaFoldDB" id="A0A0F4YMC7"/>
<dbReference type="OrthoDB" id="2532903at2759"/>
<comment type="cofactor">
    <cofactor evidence="1">
        <name>thiamine diphosphate</name>
        <dbReference type="ChEBI" id="CHEBI:58937"/>
    </cofactor>
</comment>
<keyword evidence="3" id="KW-0786">Thiamine pyrophosphate</keyword>
<dbReference type="Pfam" id="PF09363">
    <property type="entry name" value="XFP_C"/>
    <property type="match status" value="1"/>
</dbReference>
<dbReference type="SUPFAM" id="SSF52922">
    <property type="entry name" value="TK C-terminal domain-like"/>
    <property type="match status" value="1"/>
</dbReference>
<evidence type="ECO:0000256" key="1">
    <source>
        <dbReference type="ARBA" id="ARBA00001964"/>
    </source>
</evidence>
<dbReference type="InterPro" id="IPR019789">
    <property type="entry name" value="Xul5P/Fru6P_PKetolase_ThDP_BS"/>
</dbReference>
<evidence type="ECO:0000256" key="2">
    <source>
        <dbReference type="ARBA" id="ARBA00005623"/>
    </source>
</evidence>
<dbReference type="GeneID" id="25318889"/>
<dbReference type="InterPro" id="IPR019790">
    <property type="entry name" value="Xul5P/Fru6P_PKetolase_CS"/>
</dbReference>
<evidence type="ECO:0000313" key="8">
    <source>
        <dbReference type="Proteomes" id="UP000053958"/>
    </source>
</evidence>
<dbReference type="EC" id="2.2.1.1" evidence="7"/>
<dbReference type="PROSITE" id="PS60002">
    <property type="entry name" value="PHOSPHOKETOLASE_1"/>
    <property type="match status" value="1"/>
</dbReference>
<gene>
    <name evidence="7" type="ORF">T310_6588</name>
</gene>
<dbReference type="Pfam" id="PF03894">
    <property type="entry name" value="XFP"/>
    <property type="match status" value="1"/>
</dbReference>
<feature type="domain" description="Xylulose 5-phosphate/Fructose 6-phosphate phosphoketolase N-terminal" evidence="6">
    <location>
        <begin position="37"/>
        <end position="391"/>
    </location>
</feature>
<organism evidence="7 8">
    <name type="scientific">Rasamsonia emersonii (strain ATCC 16479 / CBS 393.64 / IMI 116815)</name>
    <dbReference type="NCBI Taxonomy" id="1408163"/>
    <lineage>
        <taxon>Eukaryota</taxon>
        <taxon>Fungi</taxon>
        <taxon>Dikarya</taxon>
        <taxon>Ascomycota</taxon>
        <taxon>Pezizomycotina</taxon>
        <taxon>Eurotiomycetes</taxon>
        <taxon>Eurotiomycetidae</taxon>
        <taxon>Eurotiales</taxon>
        <taxon>Trichocomaceae</taxon>
        <taxon>Rasamsonia</taxon>
    </lineage>
</organism>
<dbReference type="GO" id="GO:0016832">
    <property type="term" value="F:aldehyde-lyase activity"/>
    <property type="evidence" value="ECO:0007669"/>
    <property type="project" value="InterPro"/>
</dbReference>
<dbReference type="PROSITE" id="PS60003">
    <property type="entry name" value="PHOSPHOKETOLASE_2"/>
    <property type="match status" value="1"/>
</dbReference>
<dbReference type="InterPro" id="IPR018970">
    <property type="entry name" value="Xul5P/Fru6P_PKetolase_N"/>
</dbReference>
<dbReference type="GO" id="GO:0005975">
    <property type="term" value="P:carbohydrate metabolic process"/>
    <property type="evidence" value="ECO:0007669"/>
    <property type="project" value="InterPro"/>
</dbReference>
<dbReference type="Gene3D" id="3.40.50.970">
    <property type="match status" value="2"/>
</dbReference>
<dbReference type="InterPro" id="IPR018969">
    <property type="entry name" value="Xul5P/Fru6P_PKetolase_C"/>
</dbReference>
<reference evidence="7 8" key="1">
    <citation type="submission" date="2015-04" db="EMBL/GenBank/DDBJ databases">
        <authorList>
            <person name="Heijne W.H."/>
            <person name="Fedorova N.D."/>
            <person name="Nierman W.C."/>
            <person name="Vollebregt A.W."/>
            <person name="Zhao Z."/>
            <person name="Wu L."/>
            <person name="Kumar M."/>
            <person name="Stam H."/>
            <person name="van den Berg M.A."/>
            <person name="Pel H.J."/>
        </authorList>
    </citation>
    <scope>NUCLEOTIDE SEQUENCE [LARGE SCALE GENOMIC DNA]</scope>
    <source>
        <strain evidence="7 8">CBS 393.64</strain>
    </source>
</reference>
<dbReference type="EMBL" id="LASV01000349">
    <property type="protein sequence ID" value="KKA19442.1"/>
    <property type="molecule type" value="Genomic_DNA"/>
</dbReference>
<accession>A0A0F4YMC7</accession>
<evidence type="ECO:0000259" key="5">
    <source>
        <dbReference type="Pfam" id="PF09363"/>
    </source>
</evidence>
<comment type="similarity">
    <text evidence="2">Belongs to the XFP family.</text>
</comment>
<evidence type="ECO:0000256" key="4">
    <source>
        <dbReference type="ARBA" id="ARBA00023239"/>
    </source>
</evidence>
<feature type="domain" description="Xylulose 5-phosphate/Fructose 6-phosphate phosphoketolase C-terminal" evidence="5">
    <location>
        <begin position="596"/>
        <end position="791"/>
    </location>
</feature>
<dbReference type="GO" id="GO:0004802">
    <property type="term" value="F:transketolase activity"/>
    <property type="evidence" value="ECO:0007669"/>
    <property type="project" value="UniProtKB-EC"/>
</dbReference>
<dbReference type="STRING" id="1408163.A0A0F4YMC7"/>
<dbReference type="PIRSF" id="PIRSF017245">
    <property type="entry name" value="Phosphoketolase"/>
    <property type="match status" value="1"/>
</dbReference>
<evidence type="ECO:0000313" key="7">
    <source>
        <dbReference type="EMBL" id="KKA19442.1"/>
    </source>
</evidence>
<proteinExistence type="inferred from homology"/>
<dbReference type="PANTHER" id="PTHR31273:SF1">
    <property type="entry name" value="PHOSPHOKETOLASE-RELATED"/>
    <property type="match status" value="1"/>
</dbReference>
<protein>
    <submittedName>
        <fullName evidence="7">Transketolase</fullName>
        <ecNumber evidence="7">2.2.1.1</ecNumber>
    </submittedName>
</protein>
<keyword evidence="7" id="KW-0808">Transferase</keyword>
<dbReference type="Pfam" id="PF09364">
    <property type="entry name" value="XFP_N"/>
    <property type="match status" value="1"/>
</dbReference>
<sequence>MPGEVIDKPNPEPLPSHLPATLDDLMVKLDLVALEQSACDALIKFRRAACYIAAAMIFLQDNVYLKRELVPEDIKPRLLGRLAHPYKPDLYSSNMLSREYDLDMLYVVGPGHGAPAILACLWIEGSLQKFFPHYSRDTQGLKRLISTFSTTAGLPSHINSETPGAIHEGGELGYALAVSFGAAMDNPNLIVACVVGDGEAESGPTATSWHAYKYLDPKESGAVLPILHLNGFKISERTIFGCMDDRELTALFSGYGYQPRFVTDLDDIDTDLHHSMMWAIGEIHKIQRAARLGKPIIKPRWPILILRTPKGWSGPKKIHGKILEGSFNSHQVPLPKAKKDREELRALQEWLSSYGPEELFTESGYVVDEVTTIIPKDDRKKLGQREEAYCTYYPLDLPDWKDFAVEKGSQESTMKVTGQFIDQVFVRNPHTVRLFSPDELESNKLDAALTHTGRNFQWDQYTKEDGRVIEVLSEHMCQGFMQGYTLTGRTGIFPSYESFLGIVHTMMVQYSKFNKMARETGWHGDIPSLNYIETSTWTRQEHNGFSHQNPSFIGAVLKLKPSAARVYLPPDANTFLCTLAHCLRSKNYINLMVGAKQPTTAFLSAEEAENHCRAGASVWKFASTDEGLDPDVVLVGIGTELMFEVIYAAAILRQRVPELRVRVINVTDIMILETEGSHPHALAEDSFDALFTPDRPVHFNYHGYSTELQGLLFGRPNLERATIAGYMEEGSTTTPFDMMLVNQVSRFHVAKAAVRGAAKRNERVRLRQQELLSELNHNMLETRRYIIQHRKGMLRRFSNPAVIVFLSSWLVYGRGAELS</sequence>
<dbReference type="SUPFAM" id="SSF52518">
    <property type="entry name" value="Thiamin diphosphate-binding fold (THDP-binding)"/>
    <property type="match status" value="2"/>
</dbReference>
<evidence type="ECO:0000256" key="3">
    <source>
        <dbReference type="ARBA" id="ARBA00023052"/>
    </source>
</evidence>
<dbReference type="InterPro" id="IPR029061">
    <property type="entry name" value="THDP-binding"/>
</dbReference>
<keyword evidence="8" id="KW-1185">Reference proteome</keyword>
<dbReference type="Proteomes" id="UP000053958">
    <property type="component" value="Unassembled WGS sequence"/>
</dbReference>
<name>A0A0F4YMC7_RASE3</name>
<dbReference type="InterPro" id="IPR009014">
    <property type="entry name" value="Transketo_C/PFOR_II"/>
</dbReference>
<comment type="caution">
    <text evidence="7">The sequence shown here is derived from an EMBL/GenBank/DDBJ whole genome shotgun (WGS) entry which is preliminary data.</text>
</comment>
<dbReference type="PANTHER" id="PTHR31273">
    <property type="entry name" value="PHOSPHOKETOLASE-RELATED"/>
    <property type="match status" value="1"/>
</dbReference>
<keyword evidence="4" id="KW-0456">Lyase</keyword>
<dbReference type="InterPro" id="IPR005593">
    <property type="entry name" value="Xul5P/Fru6P_PKetolase"/>
</dbReference>
<dbReference type="Gene3D" id="3.40.50.920">
    <property type="match status" value="1"/>
</dbReference>